<accession>A0A8X6XIG9</accession>
<evidence type="ECO:0000313" key="1">
    <source>
        <dbReference type="EMBL" id="GFY53784.1"/>
    </source>
</evidence>
<sequence length="99" mass="11628">MMKPYFQREENINLLSLESNLIKEEDEEIPKLELGIKNTELSDIWMNIQSNTRLTADQKEKFSQLIKKYSLTFSIEHGCTNLTEHDIELESDRPICARP</sequence>
<gene>
    <name evidence="1" type="primary">AVEN_250119_1</name>
    <name evidence="1" type="ORF">TNIN_372221</name>
</gene>
<protein>
    <submittedName>
        <fullName evidence="1">Uncharacterized protein</fullName>
    </submittedName>
</protein>
<dbReference type="AlphaFoldDB" id="A0A8X6XIG9"/>
<dbReference type="EMBL" id="BMAV01009488">
    <property type="protein sequence ID" value="GFY53784.1"/>
    <property type="molecule type" value="Genomic_DNA"/>
</dbReference>
<name>A0A8X6XIG9_9ARAC</name>
<proteinExistence type="predicted"/>
<dbReference type="OrthoDB" id="8064693at2759"/>
<dbReference type="Proteomes" id="UP000886998">
    <property type="component" value="Unassembled WGS sequence"/>
</dbReference>
<reference evidence="1" key="1">
    <citation type="submission" date="2020-08" db="EMBL/GenBank/DDBJ databases">
        <title>Multicomponent nature underlies the extraordinary mechanical properties of spider dragline silk.</title>
        <authorList>
            <person name="Kono N."/>
            <person name="Nakamura H."/>
            <person name="Mori M."/>
            <person name="Yoshida Y."/>
            <person name="Ohtoshi R."/>
            <person name="Malay A.D."/>
            <person name="Moran D.A.P."/>
            <person name="Tomita M."/>
            <person name="Numata K."/>
            <person name="Arakawa K."/>
        </authorList>
    </citation>
    <scope>NUCLEOTIDE SEQUENCE</scope>
</reference>
<keyword evidence="2" id="KW-1185">Reference proteome</keyword>
<organism evidence="1 2">
    <name type="scientific">Trichonephila inaurata madagascariensis</name>
    <dbReference type="NCBI Taxonomy" id="2747483"/>
    <lineage>
        <taxon>Eukaryota</taxon>
        <taxon>Metazoa</taxon>
        <taxon>Ecdysozoa</taxon>
        <taxon>Arthropoda</taxon>
        <taxon>Chelicerata</taxon>
        <taxon>Arachnida</taxon>
        <taxon>Araneae</taxon>
        <taxon>Araneomorphae</taxon>
        <taxon>Entelegynae</taxon>
        <taxon>Araneoidea</taxon>
        <taxon>Nephilidae</taxon>
        <taxon>Trichonephila</taxon>
        <taxon>Trichonephila inaurata</taxon>
    </lineage>
</organism>
<evidence type="ECO:0000313" key="2">
    <source>
        <dbReference type="Proteomes" id="UP000886998"/>
    </source>
</evidence>
<comment type="caution">
    <text evidence="1">The sequence shown here is derived from an EMBL/GenBank/DDBJ whole genome shotgun (WGS) entry which is preliminary data.</text>
</comment>